<dbReference type="Gene3D" id="3.40.390.10">
    <property type="entry name" value="Collagenase (Catalytic Domain)"/>
    <property type="match status" value="1"/>
</dbReference>
<evidence type="ECO:0000313" key="9">
    <source>
        <dbReference type="EMBL" id="KIH66461.1"/>
    </source>
</evidence>
<comment type="cofactor">
    <cofactor evidence="6 7">
        <name>Zn(2+)</name>
        <dbReference type="ChEBI" id="CHEBI:29105"/>
    </cofactor>
    <text evidence="6 7">Binds 1 zinc ion per subunit.</text>
</comment>
<evidence type="ECO:0000256" key="3">
    <source>
        <dbReference type="ARBA" id="ARBA00022801"/>
    </source>
</evidence>
<keyword evidence="4 6" id="KW-0862">Zinc</keyword>
<dbReference type="PRINTS" id="PR00480">
    <property type="entry name" value="ASTACIN"/>
</dbReference>
<dbReference type="Pfam" id="PF01400">
    <property type="entry name" value="Astacin"/>
    <property type="match status" value="2"/>
</dbReference>
<proteinExistence type="predicted"/>
<evidence type="ECO:0000256" key="1">
    <source>
        <dbReference type="ARBA" id="ARBA00022670"/>
    </source>
</evidence>
<feature type="binding site" evidence="6">
    <location>
        <position position="40"/>
    </location>
    <ligand>
        <name>Zn(2+)</name>
        <dbReference type="ChEBI" id="CHEBI:29105"/>
        <note>catalytic</note>
    </ligand>
</feature>
<keyword evidence="1 6" id="KW-0645">Protease</keyword>
<dbReference type="SUPFAM" id="SSF55486">
    <property type="entry name" value="Metalloproteases ('zincins'), catalytic domain"/>
    <property type="match status" value="1"/>
</dbReference>
<evidence type="ECO:0000256" key="5">
    <source>
        <dbReference type="ARBA" id="ARBA00023049"/>
    </source>
</evidence>
<feature type="non-terminal residue" evidence="9">
    <location>
        <position position="1"/>
    </location>
</feature>
<dbReference type="EMBL" id="KN727107">
    <property type="protein sequence ID" value="KIH66461.1"/>
    <property type="molecule type" value="Genomic_DNA"/>
</dbReference>
<name>A0A0C2HAG1_9BILA</name>
<dbReference type="AlphaFoldDB" id="A0A0C2HAG1"/>
<dbReference type="GO" id="GO:0004222">
    <property type="term" value="F:metalloendopeptidase activity"/>
    <property type="evidence" value="ECO:0007669"/>
    <property type="project" value="UniProtKB-UniRule"/>
</dbReference>
<dbReference type="PANTHER" id="PTHR10127:SF780">
    <property type="entry name" value="METALLOENDOPEPTIDASE"/>
    <property type="match status" value="1"/>
</dbReference>
<keyword evidence="5 6" id="KW-0482">Metalloprotease</keyword>
<protein>
    <recommendedName>
        <fullName evidence="7">Metalloendopeptidase</fullName>
        <ecNumber evidence="7">3.4.24.-</ecNumber>
    </recommendedName>
</protein>
<sequence length="187" mass="21404">ITRAGGCWSSLGLQLGKESQTISLNEDCAVVGAIIHEIAHALSVDHTMTRPDRNRYIDIDFRNVLEQNHYNFIKTWQWKHAAVVPPNPPPFAFLSVSDFQASDFMQRFRSRLHPADLGYHQSSTKLAPYDYGSIMQYSQFAFGVDESLPVMFAKYPDYQKTMGSLQPSFTDVITMNRLYKCQEMLLK</sequence>
<keyword evidence="2 6" id="KW-0479">Metal-binding</keyword>
<feature type="domain" description="Peptidase M12A" evidence="8">
    <location>
        <begin position="1"/>
        <end position="182"/>
    </location>
</feature>
<dbReference type="GO" id="GO:0008270">
    <property type="term" value="F:zinc ion binding"/>
    <property type="evidence" value="ECO:0007669"/>
    <property type="project" value="UniProtKB-UniRule"/>
</dbReference>
<evidence type="ECO:0000256" key="2">
    <source>
        <dbReference type="ARBA" id="ARBA00022723"/>
    </source>
</evidence>
<accession>A0A0C2HAG1</accession>
<evidence type="ECO:0000256" key="4">
    <source>
        <dbReference type="ARBA" id="ARBA00022833"/>
    </source>
</evidence>
<feature type="binding site" evidence="6">
    <location>
        <position position="46"/>
    </location>
    <ligand>
        <name>Zn(2+)</name>
        <dbReference type="ChEBI" id="CHEBI:29105"/>
        <note>catalytic</note>
    </ligand>
</feature>
<keyword evidence="10" id="KW-1185">Reference proteome</keyword>
<dbReference type="InterPro" id="IPR024079">
    <property type="entry name" value="MetalloPept_cat_dom_sf"/>
</dbReference>
<dbReference type="GO" id="GO:0006508">
    <property type="term" value="P:proteolysis"/>
    <property type="evidence" value="ECO:0007669"/>
    <property type="project" value="UniProtKB-KW"/>
</dbReference>
<feature type="binding site" evidence="6">
    <location>
        <position position="36"/>
    </location>
    <ligand>
        <name>Zn(2+)</name>
        <dbReference type="ChEBI" id="CHEBI:29105"/>
        <note>catalytic</note>
    </ligand>
</feature>
<organism evidence="9 10">
    <name type="scientific">Ancylostoma duodenale</name>
    <dbReference type="NCBI Taxonomy" id="51022"/>
    <lineage>
        <taxon>Eukaryota</taxon>
        <taxon>Metazoa</taxon>
        <taxon>Ecdysozoa</taxon>
        <taxon>Nematoda</taxon>
        <taxon>Chromadorea</taxon>
        <taxon>Rhabditida</taxon>
        <taxon>Rhabditina</taxon>
        <taxon>Rhabditomorpha</taxon>
        <taxon>Strongyloidea</taxon>
        <taxon>Ancylostomatidae</taxon>
        <taxon>Ancylostomatinae</taxon>
        <taxon>Ancylostoma</taxon>
    </lineage>
</organism>
<evidence type="ECO:0000256" key="7">
    <source>
        <dbReference type="RuleBase" id="RU361183"/>
    </source>
</evidence>
<dbReference type="InterPro" id="IPR001506">
    <property type="entry name" value="Peptidase_M12A"/>
</dbReference>
<dbReference type="PROSITE" id="PS51864">
    <property type="entry name" value="ASTACIN"/>
    <property type="match status" value="1"/>
</dbReference>
<dbReference type="Proteomes" id="UP000054047">
    <property type="component" value="Unassembled WGS sequence"/>
</dbReference>
<dbReference type="PANTHER" id="PTHR10127">
    <property type="entry name" value="DISCOIDIN, CUB, EGF, LAMININ , AND ZINC METALLOPROTEASE DOMAIN CONTAINING"/>
    <property type="match status" value="1"/>
</dbReference>
<feature type="active site" evidence="6">
    <location>
        <position position="37"/>
    </location>
</feature>
<dbReference type="OrthoDB" id="5808529at2759"/>
<reference evidence="9 10" key="1">
    <citation type="submission" date="2013-12" db="EMBL/GenBank/DDBJ databases">
        <title>Draft genome of the parsitic nematode Ancylostoma duodenale.</title>
        <authorList>
            <person name="Mitreva M."/>
        </authorList>
    </citation>
    <scope>NUCLEOTIDE SEQUENCE [LARGE SCALE GENOMIC DNA]</scope>
    <source>
        <strain evidence="9 10">Zhejiang</strain>
    </source>
</reference>
<evidence type="ECO:0000259" key="8">
    <source>
        <dbReference type="PROSITE" id="PS51864"/>
    </source>
</evidence>
<gene>
    <name evidence="9" type="ORF">ANCDUO_03212</name>
</gene>
<comment type="caution">
    <text evidence="6">Lacks conserved residue(s) required for the propagation of feature annotation.</text>
</comment>
<evidence type="ECO:0000313" key="10">
    <source>
        <dbReference type="Proteomes" id="UP000054047"/>
    </source>
</evidence>
<keyword evidence="3 6" id="KW-0378">Hydrolase</keyword>
<dbReference type="EC" id="3.4.24.-" evidence="7"/>
<evidence type="ECO:0000256" key="6">
    <source>
        <dbReference type="PROSITE-ProRule" id="PRU01211"/>
    </source>
</evidence>